<keyword evidence="8 10" id="KW-0675">Receptor</keyword>
<feature type="transmembrane region" description="Helical" evidence="11">
    <location>
        <begin position="198"/>
        <end position="219"/>
    </location>
</feature>
<dbReference type="GeneID" id="115405571"/>
<keyword evidence="14" id="KW-1185">Reference proteome</keyword>
<dbReference type="PROSITE" id="PS00237">
    <property type="entry name" value="G_PROTEIN_RECEP_F1_1"/>
    <property type="match status" value="1"/>
</dbReference>
<dbReference type="Gene3D" id="1.20.1070.10">
    <property type="entry name" value="Rhodopsin 7-helix transmembrane proteins"/>
    <property type="match status" value="1"/>
</dbReference>
<evidence type="ECO:0000256" key="9">
    <source>
        <dbReference type="ARBA" id="ARBA00023224"/>
    </source>
</evidence>
<protein>
    <submittedName>
        <fullName evidence="13">Chemokine XC receptor 1-like</fullName>
    </submittedName>
</protein>
<dbReference type="OrthoDB" id="10015690at2759"/>
<dbReference type="GO" id="GO:0019957">
    <property type="term" value="F:C-C chemokine binding"/>
    <property type="evidence" value="ECO:0007669"/>
    <property type="project" value="TreeGrafter"/>
</dbReference>
<organism evidence="13 14">
    <name type="scientific">Salarias fasciatus</name>
    <name type="common">Jewelled blenny</name>
    <name type="synonym">Blennius fasciatus</name>
    <dbReference type="NCBI Taxonomy" id="181472"/>
    <lineage>
        <taxon>Eukaryota</taxon>
        <taxon>Metazoa</taxon>
        <taxon>Chordata</taxon>
        <taxon>Craniata</taxon>
        <taxon>Vertebrata</taxon>
        <taxon>Euteleostomi</taxon>
        <taxon>Actinopterygii</taxon>
        <taxon>Neopterygii</taxon>
        <taxon>Teleostei</taxon>
        <taxon>Neoteleostei</taxon>
        <taxon>Acanthomorphata</taxon>
        <taxon>Ovalentaria</taxon>
        <taxon>Blenniimorphae</taxon>
        <taxon>Blenniiformes</taxon>
        <taxon>Blennioidei</taxon>
        <taxon>Blenniidae</taxon>
        <taxon>Salariinae</taxon>
        <taxon>Salarias</taxon>
    </lineage>
</organism>
<keyword evidence="5 10" id="KW-0297">G-protein coupled receptor</keyword>
<evidence type="ECO:0000256" key="1">
    <source>
        <dbReference type="ARBA" id="ARBA00004651"/>
    </source>
</evidence>
<comment type="subcellular location">
    <subcellularLocation>
        <location evidence="1">Cell membrane</location>
        <topology evidence="1">Multi-pass membrane protein</topology>
    </subcellularLocation>
</comment>
<dbReference type="GO" id="GO:0007204">
    <property type="term" value="P:positive regulation of cytosolic calcium ion concentration"/>
    <property type="evidence" value="ECO:0007669"/>
    <property type="project" value="TreeGrafter"/>
</dbReference>
<dbReference type="PRINTS" id="PR00237">
    <property type="entry name" value="GPCRRHODOPSN"/>
</dbReference>
<dbReference type="SUPFAM" id="SSF81321">
    <property type="entry name" value="Family A G protein-coupled receptor-like"/>
    <property type="match status" value="1"/>
</dbReference>
<dbReference type="Pfam" id="PF00001">
    <property type="entry name" value="7tm_1"/>
    <property type="match status" value="1"/>
</dbReference>
<dbReference type="Proteomes" id="UP000472267">
    <property type="component" value="Chromosome 18"/>
</dbReference>
<dbReference type="PANTHER" id="PTHR10489">
    <property type="entry name" value="CELL ADHESION MOLECULE"/>
    <property type="match status" value="1"/>
</dbReference>
<dbReference type="GO" id="GO:0060326">
    <property type="term" value="P:cell chemotaxis"/>
    <property type="evidence" value="ECO:0007669"/>
    <property type="project" value="TreeGrafter"/>
</dbReference>
<name>A0A672G5F6_SALFA</name>
<dbReference type="InParanoid" id="A0A672G5F6"/>
<accession>A0A672G5F6</accession>
<evidence type="ECO:0000256" key="7">
    <source>
        <dbReference type="ARBA" id="ARBA00023157"/>
    </source>
</evidence>
<evidence type="ECO:0000256" key="8">
    <source>
        <dbReference type="ARBA" id="ARBA00023170"/>
    </source>
</evidence>
<dbReference type="CTD" id="100329796"/>
<dbReference type="InterPro" id="IPR000276">
    <property type="entry name" value="GPCR_Rhodpsn"/>
</dbReference>
<dbReference type="OMA" id="FWAYYHM"/>
<dbReference type="GO" id="GO:0009897">
    <property type="term" value="C:external side of plasma membrane"/>
    <property type="evidence" value="ECO:0007669"/>
    <property type="project" value="TreeGrafter"/>
</dbReference>
<dbReference type="PANTHER" id="PTHR10489:SF730">
    <property type="entry name" value="CHEMOKINE XC RECEPTOR 1"/>
    <property type="match status" value="1"/>
</dbReference>
<keyword evidence="4 11" id="KW-1133">Transmembrane helix</keyword>
<dbReference type="PRINTS" id="PR00657">
    <property type="entry name" value="CCCHEMOKINER"/>
</dbReference>
<comment type="similarity">
    <text evidence="10">Belongs to the G-protein coupled receptor 1 family.</text>
</comment>
<dbReference type="InterPro" id="IPR000355">
    <property type="entry name" value="Chemokine_rcpt"/>
</dbReference>
<gene>
    <name evidence="13" type="primary">LOC115405571</name>
</gene>
<dbReference type="InterPro" id="IPR050119">
    <property type="entry name" value="CCR1-9-like"/>
</dbReference>
<feature type="transmembrane region" description="Helical" evidence="11">
    <location>
        <begin position="148"/>
        <end position="168"/>
    </location>
</feature>
<dbReference type="AlphaFoldDB" id="A0A672G5F6"/>
<dbReference type="FunFam" id="1.20.1070.10:FF:000130">
    <property type="entry name" value="Chemokine (C-C motif) receptor 2"/>
    <property type="match status" value="1"/>
</dbReference>
<evidence type="ECO:0000256" key="10">
    <source>
        <dbReference type="RuleBase" id="RU000688"/>
    </source>
</evidence>
<dbReference type="Ensembl" id="ENSSFAT00005014743.1">
    <property type="protein sequence ID" value="ENSSFAP00005014153.1"/>
    <property type="gene ID" value="ENSSFAG00005007640.1"/>
</dbReference>
<dbReference type="GO" id="GO:0006955">
    <property type="term" value="P:immune response"/>
    <property type="evidence" value="ECO:0007669"/>
    <property type="project" value="TreeGrafter"/>
</dbReference>
<dbReference type="GO" id="GO:0019722">
    <property type="term" value="P:calcium-mediated signaling"/>
    <property type="evidence" value="ECO:0007669"/>
    <property type="project" value="TreeGrafter"/>
</dbReference>
<evidence type="ECO:0000256" key="3">
    <source>
        <dbReference type="ARBA" id="ARBA00022692"/>
    </source>
</evidence>
<evidence type="ECO:0000256" key="2">
    <source>
        <dbReference type="ARBA" id="ARBA00022475"/>
    </source>
</evidence>
<keyword evidence="3 10" id="KW-0812">Transmembrane</keyword>
<dbReference type="PROSITE" id="PS50262">
    <property type="entry name" value="G_PROTEIN_RECEP_F1_2"/>
    <property type="match status" value="1"/>
</dbReference>
<feature type="transmembrane region" description="Helical" evidence="11">
    <location>
        <begin position="42"/>
        <end position="63"/>
    </location>
</feature>
<evidence type="ECO:0000256" key="5">
    <source>
        <dbReference type="ARBA" id="ARBA00023040"/>
    </source>
</evidence>
<proteinExistence type="inferred from homology"/>
<feature type="transmembrane region" description="Helical" evidence="11">
    <location>
        <begin position="231"/>
        <end position="248"/>
    </location>
</feature>
<dbReference type="InterPro" id="IPR017452">
    <property type="entry name" value="GPCR_Rhodpsn_7TM"/>
</dbReference>
<evidence type="ECO:0000313" key="14">
    <source>
        <dbReference type="Proteomes" id="UP000472267"/>
    </source>
</evidence>
<reference evidence="13" key="2">
    <citation type="submission" date="2025-08" db="UniProtKB">
        <authorList>
            <consortium name="Ensembl"/>
        </authorList>
    </citation>
    <scope>IDENTIFICATION</scope>
</reference>
<keyword evidence="9 10" id="KW-0807">Transducer</keyword>
<keyword evidence="2" id="KW-1003">Cell membrane</keyword>
<evidence type="ECO:0000256" key="11">
    <source>
        <dbReference type="SAM" id="Phobius"/>
    </source>
</evidence>
<feature type="transmembrane region" description="Helical" evidence="11">
    <location>
        <begin position="288"/>
        <end position="308"/>
    </location>
</feature>
<keyword evidence="6 11" id="KW-0472">Membrane</keyword>
<evidence type="ECO:0000256" key="6">
    <source>
        <dbReference type="ARBA" id="ARBA00023136"/>
    </source>
</evidence>
<evidence type="ECO:0000256" key="4">
    <source>
        <dbReference type="ARBA" id="ARBA00022989"/>
    </source>
</evidence>
<sequence length="354" mass="40282">MSDSLSINNSTPNYSYEYDEYYDDEVCNKTSVKDFGATFTPVFFSIIVVLSLVGNILILVILVKYENLKSLNNTLILNLAMSDLLFTTGLPFWAYNHMQAWTLGELACKVVSFTFYLGFYSSSILLILMTIHRYVAVICPLLHNASTTGIYSVIASLLIWGLSVLSSIPAVMFVTVDSEICGSITPEWSLWGLYQQNAFFLLTALVFIFCYSQIMYRLLHPTVQRRRTRSVKLIFMLMVVFFVGWLPYNTVIAVQSLGYQPSVVVPGILKAECEKSKMLDYIFFVTRLLAYSHCYLNPIFYVFVGINFKNHLKKLLKTWGDNSNSSIRSRRSRLTITSITSGDEFSLAAERQNI</sequence>
<evidence type="ECO:0000259" key="12">
    <source>
        <dbReference type="PROSITE" id="PS50262"/>
    </source>
</evidence>
<dbReference type="GO" id="GO:0016493">
    <property type="term" value="F:C-C chemokine receptor activity"/>
    <property type="evidence" value="ECO:0007669"/>
    <property type="project" value="TreeGrafter"/>
</dbReference>
<feature type="domain" description="G-protein coupled receptors family 1 profile" evidence="12">
    <location>
        <begin position="54"/>
        <end position="301"/>
    </location>
</feature>
<keyword evidence="7" id="KW-1015">Disulfide bond</keyword>
<dbReference type="RefSeq" id="XP_029971045.1">
    <property type="nucleotide sequence ID" value="XM_030115185.1"/>
</dbReference>
<feature type="transmembrane region" description="Helical" evidence="11">
    <location>
        <begin position="75"/>
        <end position="95"/>
    </location>
</feature>
<reference evidence="13" key="1">
    <citation type="submission" date="2019-06" db="EMBL/GenBank/DDBJ databases">
        <authorList>
            <consortium name="Wellcome Sanger Institute Data Sharing"/>
        </authorList>
    </citation>
    <scope>NUCLEOTIDE SEQUENCE [LARGE SCALE GENOMIC DNA]</scope>
</reference>
<evidence type="ECO:0000313" key="13">
    <source>
        <dbReference type="Ensembl" id="ENSSFAP00005014153.1"/>
    </source>
</evidence>
<feature type="transmembrane region" description="Helical" evidence="11">
    <location>
        <begin position="115"/>
        <end position="136"/>
    </location>
</feature>
<reference evidence="13" key="3">
    <citation type="submission" date="2025-09" db="UniProtKB">
        <authorList>
            <consortium name="Ensembl"/>
        </authorList>
    </citation>
    <scope>IDENTIFICATION</scope>
</reference>